<dbReference type="CDD" id="cd01949">
    <property type="entry name" value="GGDEF"/>
    <property type="match status" value="1"/>
</dbReference>
<dbReference type="OrthoDB" id="9804951at2"/>
<sequence>MTNTLPTAVSSPPFDDSKHDKGHLETLHAYKAMLDASIDCINILTPDGRVVNMNQSGCSALGVDPHSGFGMEWLLLLPEEIRKAGKKALQKARSGENAQFLGKSISEWGETTFWDNLLTPVLDEQGTVESILCVSRNVTQQCSAETKLRHLSEFDELTNIPNRRHFQSYLKKALRIAKATDQSVTLLHADLDHFKLLNDTRGSYFGDHVLKVVAKRLIKKLSGLGYVARLSSDEFAIIIPQTISTEEITQVAQNIISTVAKPINHNGQSVRLSMSIGTATWPYSVDNSDMLTKAANVALSDIKQNGCGGVLQYHSQLMKSVTRIAEQLELAQYAIDHHKIEPYYQPKVRLGDGQLVGLEALLRFTTSTGELAFPGAICAAFENRALVEKIGEQMRTRVFKDIQAWTEKGLKLVPVSLNASPGEFMWDDYAEKCLAQIKHYGIDPRLIEIEITEHMIVGHGAEFVIRAIKELRAQGISIALDDFGTGYSTLSNIKDYSVDVIKVDRSFVSSLHQGREGKAIIKALLLLANCLGMDVVAEGVEEQEQCDTLIDEGYVIGQGFLFSPAVSMTQIEKLLESEMTSE</sequence>
<dbReference type="CDD" id="cd01948">
    <property type="entry name" value="EAL"/>
    <property type="match status" value="1"/>
</dbReference>
<dbReference type="SUPFAM" id="SSF141868">
    <property type="entry name" value="EAL domain-like"/>
    <property type="match status" value="1"/>
</dbReference>
<protein>
    <submittedName>
        <fullName evidence="4">PAS domain S-box-containing protein/diguanylate cyclase (GGDEF) domain-containing protein</fullName>
    </submittedName>
</protein>
<reference evidence="5" key="1">
    <citation type="submission" date="2016-10" db="EMBL/GenBank/DDBJ databases">
        <authorList>
            <person name="Varghese N."/>
            <person name="Submissions S."/>
        </authorList>
    </citation>
    <scope>NUCLEOTIDE SEQUENCE [LARGE SCALE GENOMIC DNA]</scope>
    <source>
        <strain evidence="5">8N4</strain>
    </source>
</reference>
<dbReference type="AlphaFoldDB" id="A0A1H9HSP3"/>
<dbReference type="Gene3D" id="3.30.70.270">
    <property type="match status" value="1"/>
</dbReference>
<dbReference type="InterPro" id="IPR001633">
    <property type="entry name" value="EAL_dom"/>
</dbReference>
<dbReference type="Gene3D" id="3.20.20.450">
    <property type="entry name" value="EAL domain"/>
    <property type="match status" value="1"/>
</dbReference>
<evidence type="ECO:0000259" key="2">
    <source>
        <dbReference type="PROSITE" id="PS50883"/>
    </source>
</evidence>
<dbReference type="Pfam" id="PF00990">
    <property type="entry name" value="GGDEF"/>
    <property type="match status" value="1"/>
</dbReference>
<dbReference type="RefSeq" id="WP_092674930.1">
    <property type="nucleotide sequence ID" value="NZ_FOGC01000005.1"/>
</dbReference>
<feature type="region of interest" description="Disordered" evidence="1">
    <location>
        <begin position="1"/>
        <end position="20"/>
    </location>
</feature>
<dbReference type="Pfam" id="PF00563">
    <property type="entry name" value="EAL"/>
    <property type="match status" value="1"/>
</dbReference>
<dbReference type="InterPro" id="IPR035965">
    <property type="entry name" value="PAS-like_dom_sf"/>
</dbReference>
<dbReference type="PANTHER" id="PTHR44757:SF2">
    <property type="entry name" value="BIOFILM ARCHITECTURE MAINTENANCE PROTEIN MBAA"/>
    <property type="match status" value="1"/>
</dbReference>
<dbReference type="InterPro" id="IPR052155">
    <property type="entry name" value="Biofilm_reg_signaling"/>
</dbReference>
<dbReference type="InterPro" id="IPR043128">
    <property type="entry name" value="Rev_trsase/Diguanyl_cyclase"/>
</dbReference>
<feature type="domain" description="EAL" evidence="2">
    <location>
        <begin position="324"/>
        <end position="579"/>
    </location>
</feature>
<evidence type="ECO:0000256" key="1">
    <source>
        <dbReference type="SAM" id="MobiDB-lite"/>
    </source>
</evidence>
<dbReference type="SUPFAM" id="SSF55785">
    <property type="entry name" value="PYP-like sensor domain (PAS domain)"/>
    <property type="match status" value="1"/>
</dbReference>
<dbReference type="Pfam" id="PF08448">
    <property type="entry name" value="PAS_4"/>
    <property type="match status" value="1"/>
</dbReference>
<dbReference type="SMART" id="SM00267">
    <property type="entry name" value="GGDEF"/>
    <property type="match status" value="1"/>
</dbReference>
<dbReference type="InterPro" id="IPR035919">
    <property type="entry name" value="EAL_sf"/>
</dbReference>
<evidence type="ECO:0000259" key="3">
    <source>
        <dbReference type="PROSITE" id="PS50887"/>
    </source>
</evidence>
<keyword evidence="5" id="KW-1185">Reference proteome</keyword>
<dbReference type="PANTHER" id="PTHR44757">
    <property type="entry name" value="DIGUANYLATE CYCLASE DGCP"/>
    <property type="match status" value="1"/>
</dbReference>
<dbReference type="InterPro" id="IPR029787">
    <property type="entry name" value="Nucleotide_cyclase"/>
</dbReference>
<dbReference type="PROSITE" id="PS50887">
    <property type="entry name" value="GGDEF"/>
    <property type="match status" value="1"/>
</dbReference>
<dbReference type="NCBIfam" id="TIGR00229">
    <property type="entry name" value="sensory_box"/>
    <property type="match status" value="1"/>
</dbReference>
<accession>A0A1H9HSP3</accession>
<dbReference type="NCBIfam" id="TIGR00254">
    <property type="entry name" value="GGDEF"/>
    <property type="match status" value="1"/>
</dbReference>
<feature type="domain" description="GGDEF" evidence="3">
    <location>
        <begin position="182"/>
        <end position="315"/>
    </location>
</feature>
<dbReference type="Proteomes" id="UP000242515">
    <property type="component" value="Unassembled WGS sequence"/>
</dbReference>
<evidence type="ECO:0000313" key="4">
    <source>
        <dbReference type="EMBL" id="SEQ65384.1"/>
    </source>
</evidence>
<dbReference type="InterPro" id="IPR013656">
    <property type="entry name" value="PAS_4"/>
</dbReference>
<dbReference type="InterPro" id="IPR000160">
    <property type="entry name" value="GGDEF_dom"/>
</dbReference>
<dbReference type="EMBL" id="FOGC01000005">
    <property type="protein sequence ID" value="SEQ65384.1"/>
    <property type="molecule type" value="Genomic_DNA"/>
</dbReference>
<dbReference type="SMART" id="SM00052">
    <property type="entry name" value="EAL"/>
    <property type="match status" value="1"/>
</dbReference>
<dbReference type="PROSITE" id="PS50883">
    <property type="entry name" value="EAL"/>
    <property type="match status" value="1"/>
</dbReference>
<proteinExistence type="predicted"/>
<dbReference type="SUPFAM" id="SSF55073">
    <property type="entry name" value="Nucleotide cyclase"/>
    <property type="match status" value="1"/>
</dbReference>
<feature type="compositionally biased region" description="Polar residues" evidence="1">
    <location>
        <begin position="1"/>
        <end position="10"/>
    </location>
</feature>
<dbReference type="InterPro" id="IPR000014">
    <property type="entry name" value="PAS"/>
</dbReference>
<dbReference type="STRING" id="988801.SAMN05216522_10551"/>
<dbReference type="Gene3D" id="3.30.450.20">
    <property type="entry name" value="PAS domain"/>
    <property type="match status" value="1"/>
</dbReference>
<dbReference type="SMART" id="SM00091">
    <property type="entry name" value="PAS"/>
    <property type="match status" value="1"/>
</dbReference>
<dbReference type="CDD" id="cd00130">
    <property type="entry name" value="PAS"/>
    <property type="match status" value="1"/>
</dbReference>
<gene>
    <name evidence="4" type="ORF">SAMN05216522_10551</name>
</gene>
<name>A0A1H9HSP3_9GAMM</name>
<evidence type="ECO:0000313" key="5">
    <source>
        <dbReference type="Proteomes" id="UP000242515"/>
    </source>
</evidence>
<organism evidence="4 5">
    <name type="scientific">Rosenbergiella nectarea</name>
    <dbReference type="NCBI Taxonomy" id="988801"/>
    <lineage>
        <taxon>Bacteria</taxon>
        <taxon>Pseudomonadati</taxon>
        <taxon>Pseudomonadota</taxon>
        <taxon>Gammaproteobacteria</taxon>
        <taxon>Enterobacterales</taxon>
        <taxon>Erwiniaceae</taxon>
        <taxon>Rosenbergiella</taxon>
    </lineage>
</organism>